<gene>
    <name evidence="2" type="ORF">L1857_34470</name>
</gene>
<evidence type="ECO:0000313" key="2">
    <source>
        <dbReference type="EMBL" id="UQS27543.1"/>
    </source>
</evidence>
<dbReference type="EC" id="1.-.-.-" evidence="2"/>
<protein>
    <submittedName>
        <fullName evidence="2">TIGR03564 family F420-dependent LLM class oxidoreductase</fullName>
        <ecNumber evidence="2">1.-.-.-</ecNumber>
    </submittedName>
</protein>
<evidence type="ECO:0000313" key="3">
    <source>
        <dbReference type="Proteomes" id="UP000830158"/>
    </source>
</evidence>
<sequence>MRIGLMVDTASKTIDDIVAAARSGLPALWLGQRFSWDPLTALAVAGREVPGIELGTAIVPTWPQHPITLATRALSTQSVTGNRLSLGVGLSHPVMIEDQYGLSYDKPARHLREYLTALGPLLRGESVAYQGETLAARAQVEVTGAQPPALLVSALGDLTLRIAGELADGTITTWAGPRTLGDHIVPKIRKAAAGRAEPRVVTGVIVAVTDDPAAVRARITREYGMAATMPAYRAVLDREGVREVAETVVAGDEDAVERQLRRHLDAGATEFAAALAGSPAEQARTLELLRSLNR</sequence>
<evidence type="ECO:0000259" key="1">
    <source>
        <dbReference type="Pfam" id="PF00296"/>
    </source>
</evidence>
<keyword evidence="2" id="KW-0560">Oxidoreductase</keyword>
<dbReference type="InterPro" id="IPR019910">
    <property type="entry name" value="Lucif-like_OxRdtase_MSMEG_4879"/>
</dbReference>
<proteinExistence type="predicted"/>
<dbReference type="EMBL" id="CP091196">
    <property type="protein sequence ID" value="UQS27543.1"/>
    <property type="molecule type" value="Genomic_DNA"/>
</dbReference>
<dbReference type="GO" id="GO:0016491">
    <property type="term" value="F:oxidoreductase activity"/>
    <property type="evidence" value="ECO:0007669"/>
    <property type="project" value="UniProtKB-KW"/>
</dbReference>
<dbReference type="Pfam" id="PF00296">
    <property type="entry name" value="Bac_luciferase"/>
    <property type="match status" value="1"/>
</dbReference>
<dbReference type="NCBIfam" id="TIGR03564">
    <property type="entry name" value="F420_MSMEG_4879"/>
    <property type="match status" value="1"/>
</dbReference>
<dbReference type="Gene3D" id="3.20.20.30">
    <property type="entry name" value="Luciferase-like domain"/>
    <property type="match status" value="1"/>
</dbReference>
<dbReference type="Proteomes" id="UP000830158">
    <property type="component" value="Chromosome"/>
</dbReference>
<keyword evidence="3" id="KW-1185">Reference proteome</keyword>
<organism evidence="2 3">
    <name type="scientific">Amycolatopsis thermalba</name>
    <dbReference type="NCBI Taxonomy" id="944492"/>
    <lineage>
        <taxon>Bacteria</taxon>
        <taxon>Bacillati</taxon>
        <taxon>Actinomycetota</taxon>
        <taxon>Actinomycetes</taxon>
        <taxon>Pseudonocardiales</taxon>
        <taxon>Pseudonocardiaceae</taxon>
        <taxon>Amycolatopsis</taxon>
    </lineage>
</organism>
<dbReference type="RefSeq" id="WP_116110885.1">
    <property type="nucleotide sequence ID" value="NZ_CP091196.1"/>
</dbReference>
<feature type="domain" description="Luciferase-like" evidence="1">
    <location>
        <begin position="11"/>
        <end position="287"/>
    </location>
</feature>
<dbReference type="InterPro" id="IPR036661">
    <property type="entry name" value="Luciferase-like_sf"/>
</dbReference>
<name>A0ABY4P5J8_9PSEU</name>
<dbReference type="InterPro" id="IPR011251">
    <property type="entry name" value="Luciferase-like_dom"/>
</dbReference>
<dbReference type="SUPFAM" id="SSF51679">
    <property type="entry name" value="Bacterial luciferase-like"/>
    <property type="match status" value="1"/>
</dbReference>
<dbReference type="PANTHER" id="PTHR43244:SF2">
    <property type="entry name" value="CONSERVED HYPOTHETICAL ALANINE AND PROLINE-RICH PROTEIN"/>
    <property type="match status" value="1"/>
</dbReference>
<accession>A0ABY4P5J8</accession>
<dbReference type="PANTHER" id="PTHR43244">
    <property type="match status" value="1"/>
</dbReference>
<reference evidence="2" key="1">
    <citation type="submission" date="2022-01" db="EMBL/GenBank/DDBJ databases">
        <title>PSI-footprinting approach for the identification of protein synthesis inhibitor producers.</title>
        <authorList>
            <person name="Handel F."/>
            <person name="Kulik A."/>
            <person name="Wex K.W."/>
            <person name="Berscheid A."/>
            <person name="Saur J.S."/>
            <person name="Winkler A."/>
            <person name="Wibberg D."/>
            <person name="Kalinowski J."/>
            <person name="Broetz-Oesterhelt H."/>
            <person name="Mast Y."/>
        </authorList>
    </citation>
    <scope>NUCLEOTIDE SEQUENCE</scope>
    <source>
        <strain evidence="2">KNN 49.3e</strain>
    </source>
</reference>
<dbReference type="CDD" id="cd01097">
    <property type="entry name" value="Tetrahydromethanopterin_reductase"/>
    <property type="match status" value="1"/>
</dbReference>
<dbReference type="InterPro" id="IPR050564">
    <property type="entry name" value="F420-G6PD/mer"/>
</dbReference>